<dbReference type="Proteomes" id="UP000824001">
    <property type="component" value="Unassembled WGS sequence"/>
</dbReference>
<gene>
    <name evidence="1" type="ORF">IAC18_08320</name>
</gene>
<reference evidence="1" key="1">
    <citation type="submission" date="2020-10" db="EMBL/GenBank/DDBJ databases">
        <authorList>
            <person name="Gilroy R."/>
        </authorList>
    </citation>
    <scope>NUCLEOTIDE SEQUENCE</scope>
    <source>
        <strain evidence="1">ChiHjej10B9-9673</strain>
    </source>
</reference>
<dbReference type="AlphaFoldDB" id="A0A9D1FEG8"/>
<name>A0A9D1FEG8_9FIRM</name>
<protein>
    <recommendedName>
        <fullName evidence="3">ATPase</fullName>
    </recommendedName>
</protein>
<proteinExistence type="predicted"/>
<evidence type="ECO:0000313" key="1">
    <source>
        <dbReference type="EMBL" id="HIS67557.1"/>
    </source>
</evidence>
<reference evidence="1" key="2">
    <citation type="journal article" date="2021" name="PeerJ">
        <title>Extensive microbial diversity within the chicken gut microbiome revealed by metagenomics and culture.</title>
        <authorList>
            <person name="Gilroy R."/>
            <person name="Ravi A."/>
            <person name="Getino M."/>
            <person name="Pursley I."/>
            <person name="Horton D.L."/>
            <person name="Alikhan N.F."/>
            <person name="Baker D."/>
            <person name="Gharbi K."/>
            <person name="Hall N."/>
            <person name="Watson M."/>
            <person name="Adriaenssens E.M."/>
            <person name="Foster-Nyarko E."/>
            <person name="Jarju S."/>
            <person name="Secka A."/>
            <person name="Antonio M."/>
            <person name="Oren A."/>
            <person name="Chaudhuri R.R."/>
            <person name="La Ragione R."/>
            <person name="Hildebrand F."/>
            <person name="Pallen M.J."/>
        </authorList>
    </citation>
    <scope>NUCLEOTIDE SEQUENCE</scope>
    <source>
        <strain evidence="1">ChiHjej10B9-9673</strain>
    </source>
</reference>
<dbReference type="SUPFAM" id="SSF52540">
    <property type="entry name" value="P-loop containing nucleoside triphosphate hydrolases"/>
    <property type="match status" value="1"/>
</dbReference>
<evidence type="ECO:0000313" key="2">
    <source>
        <dbReference type="Proteomes" id="UP000824001"/>
    </source>
</evidence>
<dbReference type="InterPro" id="IPR027417">
    <property type="entry name" value="P-loop_NTPase"/>
</dbReference>
<comment type="caution">
    <text evidence="1">The sequence shown here is derived from an EMBL/GenBank/DDBJ whole genome shotgun (WGS) entry which is preliminary data.</text>
</comment>
<sequence length="354" mass="38050">MEKTALTWLLGANSARGFHSLYEGFPPEGAFLRVIKGGPGTGKSSFMRRIAAAAEAAGLGVEYIICSGDPDSLDAVYIPELKTAYADGTSPHVLEPAVFGADGDYLELGRYCSRAAARAASGELRRLSAEYKAQYARAYSLLAAAAEVSPAASGCYAPEEARAAVRSRAANLASRELGGLHAAPGAVHRRFLGGLTCRGRVLLGDTLASLCERLYLLDNRLGLGFEFAGELARQAVRRRCEAVICPFWLRPELTEAVIFPELRLGFAVIDPLAEYPERHRCLHLDRMAGAEALRDVRAALREDEKLSERLMFRAGQHLAAAKALHDGLEAVLRPALDTGALSRAAAEEISRLGL</sequence>
<accession>A0A9D1FEG8</accession>
<dbReference type="EMBL" id="DVJK01000236">
    <property type="protein sequence ID" value="HIS67557.1"/>
    <property type="molecule type" value="Genomic_DNA"/>
</dbReference>
<organism evidence="1 2">
    <name type="scientific">Candidatus Scatomorpha merdipullorum</name>
    <dbReference type="NCBI Taxonomy" id="2840927"/>
    <lineage>
        <taxon>Bacteria</taxon>
        <taxon>Bacillati</taxon>
        <taxon>Bacillota</taxon>
        <taxon>Clostridia</taxon>
        <taxon>Eubacteriales</taxon>
        <taxon>Candidatus Scatomorpha</taxon>
    </lineage>
</organism>
<evidence type="ECO:0008006" key="3">
    <source>
        <dbReference type="Google" id="ProtNLM"/>
    </source>
</evidence>